<comment type="caution">
    <text evidence="2">The sequence shown here is derived from an EMBL/GenBank/DDBJ whole genome shotgun (WGS) entry which is preliminary data.</text>
</comment>
<feature type="compositionally biased region" description="Basic and acidic residues" evidence="1">
    <location>
        <begin position="1"/>
        <end position="11"/>
    </location>
</feature>
<feature type="compositionally biased region" description="Basic residues" evidence="1">
    <location>
        <begin position="66"/>
        <end position="78"/>
    </location>
</feature>
<feature type="compositionally biased region" description="Basic and acidic residues" evidence="1">
    <location>
        <begin position="19"/>
        <end position="35"/>
    </location>
</feature>
<protein>
    <submittedName>
        <fullName evidence="2">Uncharacterized protein</fullName>
    </submittedName>
</protein>
<evidence type="ECO:0000256" key="1">
    <source>
        <dbReference type="SAM" id="MobiDB-lite"/>
    </source>
</evidence>
<proteinExistence type="predicted"/>
<accession>A0A426XIJ6</accession>
<sequence length="106" mass="10931">MREGIERRKAGDGGAGEDAMGRLRPHLELIPREALRNAPAAAKSGANPAQGELSPAPLSLPPSAIVRKKTKMAARARRGSSTTTWARTPSLSTVTSSTTAATIASG</sequence>
<evidence type="ECO:0000313" key="3">
    <source>
        <dbReference type="Proteomes" id="UP000287651"/>
    </source>
</evidence>
<feature type="compositionally biased region" description="Low complexity" evidence="1">
    <location>
        <begin position="37"/>
        <end position="64"/>
    </location>
</feature>
<gene>
    <name evidence="2" type="ORF">B296_00059248</name>
</gene>
<reference evidence="2 3" key="1">
    <citation type="journal article" date="2014" name="Agronomy (Basel)">
        <title>A Draft Genome Sequence for Ensete ventricosum, the Drought-Tolerant Tree Against Hunger.</title>
        <authorList>
            <person name="Harrison J."/>
            <person name="Moore K.A."/>
            <person name="Paszkiewicz K."/>
            <person name="Jones T."/>
            <person name="Grant M."/>
            <person name="Ambacheew D."/>
            <person name="Muzemil S."/>
            <person name="Studholme D.J."/>
        </authorList>
    </citation>
    <scope>NUCLEOTIDE SEQUENCE [LARGE SCALE GENOMIC DNA]</scope>
</reference>
<name>A0A426XIJ6_ENSVE</name>
<evidence type="ECO:0000313" key="2">
    <source>
        <dbReference type="EMBL" id="RRT39306.1"/>
    </source>
</evidence>
<dbReference type="AlphaFoldDB" id="A0A426XIJ6"/>
<feature type="region of interest" description="Disordered" evidence="1">
    <location>
        <begin position="1"/>
        <end position="106"/>
    </location>
</feature>
<dbReference type="Proteomes" id="UP000287651">
    <property type="component" value="Unassembled WGS sequence"/>
</dbReference>
<dbReference type="EMBL" id="AMZH03020300">
    <property type="protein sequence ID" value="RRT39306.1"/>
    <property type="molecule type" value="Genomic_DNA"/>
</dbReference>
<feature type="compositionally biased region" description="Low complexity" evidence="1">
    <location>
        <begin position="88"/>
        <end position="106"/>
    </location>
</feature>
<organism evidence="2 3">
    <name type="scientific">Ensete ventricosum</name>
    <name type="common">Abyssinian banana</name>
    <name type="synonym">Musa ensete</name>
    <dbReference type="NCBI Taxonomy" id="4639"/>
    <lineage>
        <taxon>Eukaryota</taxon>
        <taxon>Viridiplantae</taxon>
        <taxon>Streptophyta</taxon>
        <taxon>Embryophyta</taxon>
        <taxon>Tracheophyta</taxon>
        <taxon>Spermatophyta</taxon>
        <taxon>Magnoliopsida</taxon>
        <taxon>Liliopsida</taxon>
        <taxon>Zingiberales</taxon>
        <taxon>Musaceae</taxon>
        <taxon>Ensete</taxon>
    </lineage>
</organism>